<dbReference type="EMBL" id="BMPI01000085">
    <property type="protein sequence ID" value="GGM81167.1"/>
    <property type="molecule type" value="Genomic_DNA"/>
</dbReference>
<dbReference type="Proteomes" id="UP000642070">
    <property type="component" value="Unassembled WGS sequence"/>
</dbReference>
<evidence type="ECO:0000313" key="1">
    <source>
        <dbReference type="EMBL" id="GGM81167.1"/>
    </source>
</evidence>
<accession>A0A917UE46</accession>
<keyword evidence="2" id="KW-1185">Reference proteome</keyword>
<organism evidence="1 2">
    <name type="scientific">Dactylosporangium sucinum</name>
    <dbReference type="NCBI Taxonomy" id="1424081"/>
    <lineage>
        <taxon>Bacteria</taxon>
        <taxon>Bacillati</taxon>
        <taxon>Actinomycetota</taxon>
        <taxon>Actinomycetes</taxon>
        <taxon>Micromonosporales</taxon>
        <taxon>Micromonosporaceae</taxon>
        <taxon>Dactylosporangium</taxon>
    </lineage>
</organism>
<dbReference type="RefSeq" id="WP_190256981.1">
    <property type="nucleotide sequence ID" value="NZ_BMPI01000085.1"/>
</dbReference>
<sequence>MSIVAGWVFEENLVRFLEHVSLYTGYAYDHLDEVALTGVLEDTNDDDPPDAWFTYPLSGTPPLTVSLARSDGGGGVVSIRVAGGFDAVLAARIETLFDLL</sequence>
<evidence type="ECO:0000313" key="2">
    <source>
        <dbReference type="Proteomes" id="UP000642070"/>
    </source>
</evidence>
<proteinExistence type="predicted"/>
<reference evidence="1" key="1">
    <citation type="journal article" date="2014" name="Int. J. Syst. Evol. Microbiol.">
        <title>Complete genome sequence of Corynebacterium casei LMG S-19264T (=DSM 44701T), isolated from a smear-ripened cheese.</title>
        <authorList>
            <consortium name="US DOE Joint Genome Institute (JGI-PGF)"/>
            <person name="Walter F."/>
            <person name="Albersmeier A."/>
            <person name="Kalinowski J."/>
            <person name="Ruckert C."/>
        </authorList>
    </citation>
    <scope>NUCLEOTIDE SEQUENCE</scope>
    <source>
        <strain evidence="1">JCM 19831</strain>
    </source>
</reference>
<reference evidence="1" key="2">
    <citation type="submission" date="2020-09" db="EMBL/GenBank/DDBJ databases">
        <authorList>
            <person name="Sun Q."/>
            <person name="Ohkuma M."/>
        </authorList>
    </citation>
    <scope>NUCLEOTIDE SEQUENCE</scope>
    <source>
        <strain evidence="1">JCM 19831</strain>
    </source>
</reference>
<gene>
    <name evidence="1" type="ORF">GCM10007977_098190</name>
</gene>
<comment type="caution">
    <text evidence="1">The sequence shown here is derived from an EMBL/GenBank/DDBJ whole genome shotgun (WGS) entry which is preliminary data.</text>
</comment>
<name>A0A917UE46_9ACTN</name>
<dbReference type="AlphaFoldDB" id="A0A917UE46"/>
<protein>
    <submittedName>
        <fullName evidence="1">Uncharacterized protein</fullName>
    </submittedName>
</protein>